<dbReference type="PANTHER" id="PTHR12688">
    <property type="entry name" value="DYNEIN LIGHT INTERMEDIATE CHAIN"/>
    <property type="match status" value="1"/>
</dbReference>
<feature type="compositionally biased region" description="Polar residues" evidence="12">
    <location>
        <begin position="394"/>
        <end position="403"/>
    </location>
</feature>
<name>A0A087UYX5_STEMI</name>
<feature type="region of interest" description="Disordered" evidence="12">
    <location>
        <begin position="1"/>
        <end position="22"/>
    </location>
</feature>
<organism evidence="13 14">
    <name type="scientific">Stegodyphus mimosarum</name>
    <name type="common">African social velvet spider</name>
    <dbReference type="NCBI Taxonomy" id="407821"/>
    <lineage>
        <taxon>Eukaryota</taxon>
        <taxon>Metazoa</taxon>
        <taxon>Ecdysozoa</taxon>
        <taxon>Arthropoda</taxon>
        <taxon>Chelicerata</taxon>
        <taxon>Arachnida</taxon>
        <taxon>Araneae</taxon>
        <taxon>Araneomorphae</taxon>
        <taxon>Entelegynae</taxon>
        <taxon>Eresoidea</taxon>
        <taxon>Eresidae</taxon>
        <taxon>Stegodyphus</taxon>
    </lineage>
</organism>
<feature type="region of interest" description="Disordered" evidence="12">
    <location>
        <begin position="367"/>
        <end position="412"/>
    </location>
</feature>
<dbReference type="GO" id="GO:0007018">
    <property type="term" value="P:microtubule-based movement"/>
    <property type="evidence" value="ECO:0007669"/>
    <property type="project" value="InterPro"/>
</dbReference>
<evidence type="ECO:0000256" key="12">
    <source>
        <dbReference type="SAM" id="MobiDB-lite"/>
    </source>
</evidence>
<dbReference type="SUPFAM" id="SSF52540">
    <property type="entry name" value="P-loop containing nucleoside triphosphate hydrolases"/>
    <property type="match status" value="1"/>
</dbReference>
<dbReference type="Proteomes" id="UP000054359">
    <property type="component" value="Unassembled WGS sequence"/>
</dbReference>
<keyword evidence="10 11" id="KW-0206">Cytoskeleton</keyword>
<keyword evidence="9 11" id="KW-0505">Motor protein</keyword>
<dbReference type="OrthoDB" id="27603at2759"/>
<keyword evidence="5 11" id="KW-0493">Microtubule</keyword>
<dbReference type="InterPro" id="IPR022780">
    <property type="entry name" value="Dynein_light_int_chain"/>
</dbReference>
<evidence type="ECO:0000256" key="7">
    <source>
        <dbReference type="ARBA" id="ARBA00022840"/>
    </source>
</evidence>
<dbReference type="AlphaFoldDB" id="A0A087UYX5"/>
<comment type="subcellular location">
    <subcellularLocation>
        <location evidence="1 11">Cytoplasm</location>
        <location evidence="1 11">Cytoskeleton</location>
    </subcellularLocation>
</comment>
<evidence type="ECO:0000313" key="13">
    <source>
        <dbReference type="EMBL" id="KFM82564.1"/>
    </source>
</evidence>
<evidence type="ECO:0000256" key="5">
    <source>
        <dbReference type="ARBA" id="ARBA00022701"/>
    </source>
</evidence>
<keyword evidence="8 11" id="KW-0243">Dynein</keyword>
<evidence type="ECO:0000313" key="14">
    <source>
        <dbReference type="Proteomes" id="UP000054359"/>
    </source>
</evidence>
<feature type="compositionally biased region" description="Basic and acidic residues" evidence="12">
    <location>
        <begin position="445"/>
        <end position="462"/>
    </location>
</feature>
<comment type="function">
    <text evidence="11">Acts as one of several non-catalytic accessory components of the cytoplasmic dynein 1 complex that are thought to be involved in linking dynein to cargos and to adapter proteins that regulate dynein function. Cytoplasmic dynein 1 acts as a motor for the intracellular retrograde motility of vesicles and organelles along microtubules. May play a role in binding dynein to membranous organelles or chromosomes.</text>
</comment>
<reference evidence="13 14" key="1">
    <citation type="submission" date="2013-11" db="EMBL/GenBank/DDBJ databases">
        <title>Genome sequencing of Stegodyphus mimosarum.</title>
        <authorList>
            <person name="Bechsgaard J."/>
        </authorList>
    </citation>
    <scope>NUCLEOTIDE SEQUENCE [LARGE SCALE GENOMIC DNA]</scope>
</reference>
<dbReference type="Pfam" id="PF05783">
    <property type="entry name" value="DLIC"/>
    <property type="match status" value="1"/>
</dbReference>
<dbReference type="STRING" id="407821.A0A087UYX5"/>
<dbReference type="OMA" id="FKHNVID"/>
<protein>
    <recommendedName>
        <fullName evidence="11">Dynein light intermediate chain</fullName>
    </recommendedName>
</protein>
<keyword evidence="14" id="KW-1185">Reference proteome</keyword>
<evidence type="ECO:0000256" key="10">
    <source>
        <dbReference type="ARBA" id="ARBA00023212"/>
    </source>
</evidence>
<evidence type="ECO:0000256" key="1">
    <source>
        <dbReference type="ARBA" id="ARBA00004245"/>
    </source>
</evidence>
<comment type="similarity">
    <text evidence="2 11">Belongs to the dynein light intermediate chain family.</text>
</comment>
<evidence type="ECO:0000256" key="2">
    <source>
        <dbReference type="ARBA" id="ARBA00006831"/>
    </source>
</evidence>
<dbReference type="EMBL" id="KK122354">
    <property type="protein sequence ID" value="KFM82564.1"/>
    <property type="molecule type" value="Genomic_DNA"/>
</dbReference>
<dbReference type="GO" id="GO:0005868">
    <property type="term" value="C:cytoplasmic dynein complex"/>
    <property type="evidence" value="ECO:0007669"/>
    <property type="project" value="UniProtKB-UniRule"/>
</dbReference>
<dbReference type="InterPro" id="IPR008467">
    <property type="entry name" value="Dynein1_light_intermed_chain"/>
</dbReference>
<keyword evidence="7 11" id="KW-0067">ATP-binding</keyword>
<feature type="non-terminal residue" evidence="13">
    <location>
        <position position="492"/>
    </location>
</feature>
<dbReference type="GO" id="GO:0005524">
    <property type="term" value="F:ATP binding"/>
    <property type="evidence" value="ECO:0007669"/>
    <property type="project" value="UniProtKB-KW"/>
</dbReference>
<keyword evidence="6 11" id="KW-0547">Nucleotide-binding</keyword>
<dbReference type="GO" id="GO:0045504">
    <property type="term" value="F:dynein heavy chain binding"/>
    <property type="evidence" value="ECO:0007669"/>
    <property type="project" value="TreeGrafter"/>
</dbReference>
<proteinExistence type="inferred from homology"/>
<dbReference type="GO" id="GO:0000226">
    <property type="term" value="P:microtubule cytoskeleton organization"/>
    <property type="evidence" value="ECO:0007669"/>
    <property type="project" value="TreeGrafter"/>
</dbReference>
<dbReference type="PANTHER" id="PTHR12688:SF0">
    <property type="entry name" value="DYNEIN LIGHT INTERMEDIATE CHAIN"/>
    <property type="match status" value="1"/>
</dbReference>
<evidence type="ECO:0000256" key="11">
    <source>
        <dbReference type="RuleBase" id="RU366047"/>
    </source>
</evidence>
<dbReference type="GO" id="GO:0005874">
    <property type="term" value="C:microtubule"/>
    <property type="evidence" value="ECO:0007669"/>
    <property type="project" value="UniProtKB-KW"/>
</dbReference>
<sequence>MAQIAVKGNTDLKLDEKPDDDDDKNLWLDILSQVQESSPTKLPSCKALLVLGDSESGKTSLIAKLQGNEDPRKGSGLEYHYVYVRDEYRDDHTRLGVWVLDGDAWHRNLLKYVLNAETFPHTTVLLTAAMTQPWDILESLQNWALILEEHVQRLRLPQSVLEEHQSRVLKRFQDYVEPGAEIDSMGGTSPVRPVHGFNAENILSNREIKINLGLEIIVIITKTDYMSTLEKEYDFKEEIFDFIQLTIRNFCLLYGAALFYVSVKEDKNCDLLYKYLVHRIYNFPFRTPALVVEKDAVFIPAGWDNSNKIDILLDNLTSVKPNDAYNEVVVKPVNRKPLQREAEIIAEDDQVFLCRLQNLINQQIPASVGRPAGPQEPPIRTPAGVQKTGDRRISGSSGVQSSPKKIEGKAGTVGGEGVLQNFFNSLLNRRTGTTIGSPLASVRTPGEKTTRHDAVAELDRMSGRSKKTPSGFTQSSETSLDDDGGDNPSMQS</sequence>
<evidence type="ECO:0000256" key="4">
    <source>
        <dbReference type="ARBA" id="ARBA00022490"/>
    </source>
</evidence>
<keyword evidence="4 11" id="KW-0963">Cytoplasm</keyword>
<evidence type="ECO:0000256" key="9">
    <source>
        <dbReference type="ARBA" id="ARBA00023175"/>
    </source>
</evidence>
<gene>
    <name evidence="13" type="ORF">X975_02200</name>
</gene>
<dbReference type="InterPro" id="IPR027417">
    <property type="entry name" value="P-loop_NTPase"/>
</dbReference>
<accession>A0A087UYX5</accession>
<evidence type="ECO:0000256" key="8">
    <source>
        <dbReference type="ARBA" id="ARBA00023017"/>
    </source>
</evidence>
<keyword evidence="3 11" id="KW-0813">Transport</keyword>
<feature type="compositionally biased region" description="Polar residues" evidence="12">
    <location>
        <begin position="468"/>
        <end position="478"/>
    </location>
</feature>
<dbReference type="GO" id="GO:0005813">
    <property type="term" value="C:centrosome"/>
    <property type="evidence" value="ECO:0007669"/>
    <property type="project" value="TreeGrafter"/>
</dbReference>
<comment type="subunit">
    <text evidence="11">Homodimer. The cytoplasmic dynein 1 complex consists of two catalytic heavy chains (HCs) and a number of non-catalytic subunits presented by intermediate chains (ICs).</text>
</comment>
<dbReference type="Gene3D" id="3.40.50.300">
    <property type="entry name" value="P-loop containing nucleotide triphosphate hydrolases"/>
    <property type="match status" value="1"/>
</dbReference>
<evidence type="ECO:0000256" key="6">
    <source>
        <dbReference type="ARBA" id="ARBA00022741"/>
    </source>
</evidence>
<feature type="region of interest" description="Disordered" evidence="12">
    <location>
        <begin position="433"/>
        <end position="492"/>
    </location>
</feature>
<evidence type="ECO:0000256" key="3">
    <source>
        <dbReference type="ARBA" id="ARBA00022448"/>
    </source>
</evidence>